<dbReference type="Pfam" id="PF03939">
    <property type="entry name" value="Ribosomal_L23eN"/>
    <property type="match status" value="1"/>
</dbReference>
<dbReference type="Gene3D" id="3.30.70.330">
    <property type="match status" value="1"/>
</dbReference>
<accession>A0A8T0I6L4</accession>
<dbReference type="InterPro" id="IPR012677">
    <property type="entry name" value="Nucleotide-bd_a/b_plait_sf"/>
</dbReference>
<evidence type="ECO:0000256" key="3">
    <source>
        <dbReference type="ARBA" id="ARBA00022884"/>
    </source>
</evidence>
<dbReference type="NCBIfam" id="NF011118">
    <property type="entry name" value="PRK14548.1"/>
    <property type="match status" value="1"/>
</dbReference>
<feature type="domain" description="Large ribosomal subunit protein uL23 N-terminal" evidence="7">
    <location>
        <begin position="68"/>
        <end position="119"/>
    </location>
</feature>
<keyword evidence="4 6" id="KW-0689">Ribosomal protein</keyword>
<dbReference type="SUPFAM" id="SSF54189">
    <property type="entry name" value="Ribosomal proteins S24e, L23 and L15e"/>
    <property type="match status" value="1"/>
</dbReference>
<dbReference type="AlphaFoldDB" id="A0A8T0I6L4"/>
<evidence type="ECO:0000259" key="7">
    <source>
        <dbReference type="Pfam" id="PF03939"/>
    </source>
</evidence>
<keyword evidence="2" id="KW-0699">rRNA-binding</keyword>
<dbReference type="InterPro" id="IPR001014">
    <property type="entry name" value="Ribosomal_uL23_CS"/>
</dbReference>
<evidence type="ECO:0000313" key="8">
    <source>
        <dbReference type="EMBL" id="KAG0579102.1"/>
    </source>
</evidence>
<dbReference type="PROSITE" id="PS00050">
    <property type="entry name" value="RIBOSOMAL_L23"/>
    <property type="match status" value="1"/>
</dbReference>
<dbReference type="GO" id="GO:0006412">
    <property type="term" value="P:translation"/>
    <property type="evidence" value="ECO:0007669"/>
    <property type="project" value="InterPro"/>
</dbReference>
<keyword evidence="9" id="KW-1185">Reference proteome</keyword>
<evidence type="ECO:0000256" key="2">
    <source>
        <dbReference type="ARBA" id="ARBA00022730"/>
    </source>
</evidence>
<dbReference type="HAMAP" id="MF_01369_A">
    <property type="entry name" value="Ribosomal_uL23_A"/>
    <property type="match status" value="1"/>
</dbReference>
<dbReference type="NCBIfam" id="TIGR03636">
    <property type="entry name" value="uL23_arch"/>
    <property type="match status" value="1"/>
</dbReference>
<evidence type="ECO:0000256" key="5">
    <source>
        <dbReference type="ARBA" id="ARBA00023274"/>
    </source>
</evidence>
<dbReference type="InterPro" id="IPR005633">
    <property type="entry name" value="Ribosomal_uL23_N"/>
</dbReference>
<dbReference type="InterPro" id="IPR012678">
    <property type="entry name" value="Ribosomal_uL23/eL15/eS24_sf"/>
</dbReference>
<dbReference type="GO" id="GO:0003735">
    <property type="term" value="F:structural constituent of ribosome"/>
    <property type="evidence" value="ECO:0007669"/>
    <property type="project" value="InterPro"/>
</dbReference>
<gene>
    <name evidence="8" type="ORF">KC19_4G073100</name>
</gene>
<dbReference type="FunFam" id="3.30.70.330:FF:000035">
    <property type="entry name" value="60S ribosomal protein L23a"/>
    <property type="match status" value="1"/>
</dbReference>
<reference evidence="8" key="1">
    <citation type="submission" date="2020-06" db="EMBL/GenBank/DDBJ databases">
        <title>WGS assembly of Ceratodon purpureus strain R40.</title>
        <authorList>
            <person name="Carey S.B."/>
            <person name="Jenkins J."/>
            <person name="Shu S."/>
            <person name="Lovell J.T."/>
            <person name="Sreedasyam A."/>
            <person name="Maumus F."/>
            <person name="Tiley G.P."/>
            <person name="Fernandez-Pozo N."/>
            <person name="Barry K."/>
            <person name="Chen C."/>
            <person name="Wang M."/>
            <person name="Lipzen A."/>
            <person name="Daum C."/>
            <person name="Saski C.A."/>
            <person name="Payton A.C."/>
            <person name="Mcbreen J.C."/>
            <person name="Conrad R.E."/>
            <person name="Kollar L.M."/>
            <person name="Olsson S."/>
            <person name="Huttunen S."/>
            <person name="Landis J.B."/>
            <person name="Wickett N.J."/>
            <person name="Johnson M.G."/>
            <person name="Rensing S.A."/>
            <person name="Grimwood J."/>
            <person name="Schmutz J."/>
            <person name="Mcdaniel S.F."/>
        </authorList>
    </citation>
    <scope>NUCLEOTIDE SEQUENCE</scope>
    <source>
        <strain evidence="8">R40</strain>
    </source>
</reference>
<dbReference type="EMBL" id="CM026424">
    <property type="protein sequence ID" value="KAG0579102.1"/>
    <property type="molecule type" value="Genomic_DNA"/>
</dbReference>
<proteinExistence type="inferred from homology"/>
<dbReference type="GO" id="GO:0009644">
    <property type="term" value="P:response to high light intensity"/>
    <property type="evidence" value="ECO:0007669"/>
    <property type="project" value="UniProtKB-ARBA"/>
</dbReference>
<dbReference type="GO" id="GO:0005840">
    <property type="term" value="C:ribosome"/>
    <property type="evidence" value="ECO:0007669"/>
    <property type="project" value="UniProtKB-KW"/>
</dbReference>
<evidence type="ECO:0000256" key="4">
    <source>
        <dbReference type="ARBA" id="ARBA00022980"/>
    </source>
</evidence>
<organism evidence="8 9">
    <name type="scientific">Ceratodon purpureus</name>
    <name type="common">Fire moss</name>
    <name type="synonym">Dicranum purpureum</name>
    <dbReference type="NCBI Taxonomy" id="3225"/>
    <lineage>
        <taxon>Eukaryota</taxon>
        <taxon>Viridiplantae</taxon>
        <taxon>Streptophyta</taxon>
        <taxon>Embryophyta</taxon>
        <taxon>Bryophyta</taxon>
        <taxon>Bryophytina</taxon>
        <taxon>Bryopsida</taxon>
        <taxon>Dicranidae</taxon>
        <taxon>Pseudoditrichales</taxon>
        <taxon>Ditrichaceae</taxon>
        <taxon>Ceratodon</taxon>
    </lineage>
</organism>
<dbReference type="Pfam" id="PF00276">
    <property type="entry name" value="Ribosomal_L23"/>
    <property type="match status" value="1"/>
</dbReference>
<protein>
    <recommendedName>
        <fullName evidence="7">Large ribosomal subunit protein uL23 N-terminal domain-containing protein</fullName>
    </recommendedName>
</protein>
<dbReference type="GO" id="GO:0019843">
    <property type="term" value="F:rRNA binding"/>
    <property type="evidence" value="ECO:0007669"/>
    <property type="project" value="UniProtKB-KW"/>
</dbReference>
<evidence type="ECO:0000256" key="1">
    <source>
        <dbReference type="ARBA" id="ARBA00006700"/>
    </source>
</evidence>
<keyword evidence="3" id="KW-0694">RNA-binding</keyword>
<comment type="caution">
    <text evidence="8">The sequence shown here is derived from an EMBL/GenBank/DDBJ whole genome shotgun (WGS) entry which is preliminary data.</text>
</comment>
<dbReference type="PANTHER" id="PTHR11620">
    <property type="entry name" value="60S RIBOSOMAL PROTEIN L23A"/>
    <property type="match status" value="1"/>
</dbReference>
<name>A0A8T0I6L4_CERPU</name>
<keyword evidence="5 6" id="KW-0687">Ribonucleoprotein</keyword>
<comment type="similarity">
    <text evidence="1 6">Belongs to the universal ribosomal protein uL23 family.</text>
</comment>
<dbReference type="Proteomes" id="UP000822688">
    <property type="component" value="Chromosome 4"/>
</dbReference>
<evidence type="ECO:0000313" key="9">
    <source>
        <dbReference type="Proteomes" id="UP000822688"/>
    </source>
</evidence>
<dbReference type="InterPro" id="IPR019985">
    <property type="entry name" value="Ribosomal_uL23"/>
</dbReference>
<sequence length="208" mass="23502">MKHAPVDGCRWVLRRGSKTLEKRRSSSFCKLRGGQTFGKAHRLRASERESVGGFVAMAPPTKVANPQAAKATKAAKALKTTTKPVKKLWRKERTSVTFHRPKTLKRARAPKYPRLSAPSRNKLDHYEVLKYPLTTESAMKKIEDNNTLVFIVDVRADKKKIKEAVKKMYDIQTKKVNTLIRPDGAKKAYVRLTADYDALDVANKIGII</sequence>
<evidence type="ECO:0000256" key="6">
    <source>
        <dbReference type="RuleBase" id="RU003934"/>
    </source>
</evidence>
<dbReference type="GO" id="GO:1990904">
    <property type="term" value="C:ribonucleoprotein complex"/>
    <property type="evidence" value="ECO:0007669"/>
    <property type="project" value="UniProtKB-KW"/>
</dbReference>
<dbReference type="InterPro" id="IPR013025">
    <property type="entry name" value="Ribosomal_uL23-like"/>
</dbReference>